<accession>A0AAV7KW55</accession>
<evidence type="ECO:0000313" key="1">
    <source>
        <dbReference type="EMBL" id="KAJ1082764.1"/>
    </source>
</evidence>
<name>A0AAV7KW55_PLEWA</name>
<dbReference type="Proteomes" id="UP001066276">
    <property type="component" value="Chromosome 12"/>
</dbReference>
<dbReference type="EMBL" id="JANPWB010000016">
    <property type="protein sequence ID" value="KAJ1082764.1"/>
    <property type="molecule type" value="Genomic_DNA"/>
</dbReference>
<reference evidence="1" key="1">
    <citation type="journal article" date="2022" name="bioRxiv">
        <title>Sequencing and chromosome-scale assembly of the giantPleurodeles waltlgenome.</title>
        <authorList>
            <person name="Brown T."/>
            <person name="Elewa A."/>
            <person name="Iarovenko S."/>
            <person name="Subramanian E."/>
            <person name="Araus A.J."/>
            <person name="Petzold A."/>
            <person name="Susuki M."/>
            <person name="Suzuki K.-i.T."/>
            <person name="Hayashi T."/>
            <person name="Toyoda A."/>
            <person name="Oliveira C."/>
            <person name="Osipova E."/>
            <person name="Leigh N.D."/>
            <person name="Simon A."/>
            <person name="Yun M.H."/>
        </authorList>
    </citation>
    <scope>NUCLEOTIDE SEQUENCE</scope>
    <source>
        <strain evidence="1">20211129_DDA</strain>
        <tissue evidence="1">Liver</tissue>
    </source>
</reference>
<keyword evidence="2" id="KW-1185">Reference proteome</keyword>
<gene>
    <name evidence="1" type="ORF">NDU88_002929</name>
</gene>
<organism evidence="1 2">
    <name type="scientific">Pleurodeles waltl</name>
    <name type="common">Iberian ribbed newt</name>
    <dbReference type="NCBI Taxonomy" id="8319"/>
    <lineage>
        <taxon>Eukaryota</taxon>
        <taxon>Metazoa</taxon>
        <taxon>Chordata</taxon>
        <taxon>Craniata</taxon>
        <taxon>Vertebrata</taxon>
        <taxon>Euteleostomi</taxon>
        <taxon>Amphibia</taxon>
        <taxon>Batrachia</taxon>
        <taxon>Caudata</taxon>
        <taxon>Salamandroidea</taxon>
        <taxon>Salamandridae</taxon>
        <taxon>Pleurodelinae</taxon>
        <taxon>Pleurodeles</taxon>
    </lineage>
</organism>
<protein>
    <submittedName>
        <fullName evidence="1">Uncharacterized protein</fullName>
    </submittedName>
</protein>
<proteinExistence type="predicted"/>
<dbReference type="AlphaFoldDB" id="A0AAV7KW55"/>
<evidence type="ECO:0000313" key="2">
    <source>
        <dbReference type="Proteomes" id="UP001066276"/>
    </source>
</evidence>
<sequence length="69" mass="6900">MGVVGGGTAAAHRGPPALRRTAMRAALMCRKPAVVPRHYTGNEGGGPKCQNCPAAATFRSARAAGAVLG</sequence>
<comment type="caution">
    <text evidence="1">The sequence shown here is derived from an EMBL/GenBank/DDBJ whole genome shotgun (WGS) entry which is preliminary data.</text>
</comment>